<comment type="caution">
    <text evidence="1">The sequence shown here is derived from an EMBL/GenBank/DDBJ whole genome shotgun (WGS) entry which is preliminary data.</text>
</comment>
<dbReference type="AlphaFoldDB" id="A0A0F9Q171"/>
<protein>
    <submittedName>
        <fullName evidence="1">Uncharacterized protein</fullName>
    </submittedName>
</protein>
<accession>A0A0F9Q171</accession>
<evidence type="ECO:0000313" key="1">
    <source>
        <dbReference type="EMBL" id="KKN37660.1"/>
    </source>
</evidence>
<reference evidence="1" key="1">
    <citation type="journal article" date="2015" name="Nature">
        <title>Complex archaea that bridge the gap between prokaryotes and eukaryotes.</title>
        <authorList>
            <person name="Spang A."/>
            <person name="Saw J.H."/>
            <person name="Jorgensen S.L."/>
            <person name="Zaremba-Niedzwiedzka K."/>
            <person name="Martijn J."/>
            <person name="Lind A.E."/>
            <person name="van Eijk R."/>
            <person name="Schleper C."/>
            <person name="Guy L."/>
            <person name="Ettema T.J."/>
        </authorList>
    </citation>
    <scope>NUCLEOTIDE SEQUENCE</scope>
</reference>
<name>A0A0F9Q171_9ZZZZ</name>
<sequence>MGARAVPAVRMNFEHTWRDAENAAGFASACTKLSYIAAEGQSCADTHDSAALTHFATHNAKMMQLNEAPADNYVAQASEAANLTAKRAAGGRACHTELTQLYARWALKDLVGDRVIDEELRLAVGAAIAGGNEDIAKELLE</sequence>
<proteinExistence type="predicted"/>
<organism evidence="1">
    <name type="scientific">marine sediment metagenome</name>
    <dbReference type="NCBI Taxonomy" id="412755"/>
    <lineage>
        <taxon>unclassified sequences</taxon>
        <taxon>metagenomes</taxon>
        <taxon>ecological metagenomes</taxon>
    </lineage>
</organism>
<gene>
    <name evidence="1" type="ORF">LCGC14_0761410</name>
</gene>
<dbReference type="EMBL" id="LAZR01001880">
    <property type="protein sequence ID" value="KKN37660.1"/>
    <property type="molecule type" value="Genomic_DNA"/>
</dbReference>